<accession>A0A0A8ZSC6</accession>
<evidence type="ECO:0000313" key="1">
    <source>
        <dbReference type="EMBL" id="JAD39645.1"/>
    </source>
</evidence>
<sequence>MLLRSSLSSLRLRSSSRPWPLQLSGFLEPSSFFFSVFRMKSSSDLAKSLSTFIKLSTISGRSLWIAA</sequence>
<protein>
    <submittedName>
        <fullName evidence="1">Uncharacterized protein</fullName>
    </submittedName>
</protein>
<name>A0A0A8ZSC6_ARUDO</name>
<dbReference type="AlphaFoldDB" id="A0A0A8ZSC6"/>
<reference evidence="1" key="2">
    <citation type="journal article" date="2015" name="Data Brief">
        <title>Shoot transcriptome of the giant reed, Arundo donax.</title>
        <authorList>
            <person name="Barrero R.A."/>
            <person name="Guerrero F.D."/>
            <person name="Moolhuijzen P."/>
            <person name="Goolsby J.A."/>
            <person name="Tidwell J."/>
            <person name="Bellgard S.E."/>
            <person name="Bellgard M.I."/>
        </authorList>
    </citation>
    <scope>NUCLEOTIDE SEQUENCE</scope>
    <source>
        <tissue evidence="1">Shoot tissue taken approximately 20 cm above the soil surface</tissue>
    </source>
</reference>
<dbReference type="EMBL" id="GBRH01258250">
    <property type="protein sequence ID" value="JAD39645.1"/>
    <property type="molecule type" value="Transcribed_RNA"/>
</dbReference>
<reference evidence="1" key="1">
    <citation type="submission" date="2014-09" db="EMBL/GenBank/DDBJ databases">
        <authorList>
            <person name="Magalhaes I.L.F."/>
            <person name="Oliveira U."/>
            <person name="Santos F.R."/>
            <person name="Vidigal T.H.D.A."/>
            <person name="Brescovit A.D."/>
            <person name="Santos A.J."/>
        </authorList>
    </citation>
    <scope>NUCLEOTIDE SEQUENCE</scope>
    <source>
        <tissue evidence="1">Shoot tissue taken approximately 20 cm above the soil surface</tissue>
    </source>
</reference>
<proteinExistence type="predicted"/>
<organism evidence="1">
    <name type="scientific">Arundo donax</name>
    <name type="common">Giant reed</name>
    <name type="synonym">Donax arundinaceus</name>
    <dbReference type="NCBI Taxonomy" id="35708"/>
    <lineage>
        <taxon>Eukaryota</taxon>
        <taxon>Viridiplantae</taxon>
        <taxon>Streptophyta</taxon>
        <taxon>Embryophyta</taxon>
        <taxon>Tracheophyta</taxon>
        <taxon>Spermatophyta</taxon>
        <taxon>Magnoliopsida</taxon>
        <taxon>Liliopsida</taxon>
        <taxon>Poales</taxon>
        <taxon>Poaceae</taxon>
        <taxon>PACMAD clade</taxon>
        <taxon>Arundinoideae</taxon>
        <taxon>Arundineae</taxon>
        <taxon>Arundo</taxon>
    </lineage>
</organism>